<evidence type="ECO:0000313" key="2">
    <source>
        <dbReference type="EMBL" id="KAG2451867.1"/>
    </source>
</evidence>
<dbReference type="OrthoDB" id="541286at2759"/>
<protein>
    <recommendedName>
        <fullName evidence="4">Flagellar associated protein</fullName>
    </recommendedName>
</protein>
<keyword evidence="3" id="KW-1185">Reference proteome</keyword>
<gene>
    <name evidence="2" type="ORF">HYH02_003643</name>
</gene>
<feature type="region of interest" description="Disordered" evidence="1">
    <location>
        <begin position="407"/>
        <end position="487"/>
    </location>
</feature>
<evidence type="ECO:0008006" key="4">
    <source>
        <dbReference type="Google" id="ProtNLM"/>
    </source>
</evidence>
<evidence type="ECO:0000313" key="3">
    <source>
        <dbReference type="Proteomes" id="UP000613740"/>
    </source>
</evidence>
<feature type="compositionally biased region" description="Low complexity" evidence="1">
    <location>
        <begin position="141"/>
        <end position="160"/>
    </location>
</feature>
<feature type="compositionally biased region" description="Basic and acidic residues" evidence="1">
    <location>
        <begin position="129"/>
        <end position="139"/>
    </location>
</feature>
<feature type="compositionally biased region" description="Low complexity" evidence="1">
    <location>
        <begin position="444"/>
        <end position="460"/>
    </location>
</feature>
<feature type="region of interest" description="Disordered" evidence="1">
    <location>
        <begin position="118"/>
        <end position="166"/>
    </location>
</feature>
<evidence type="ECO:0000256" key="1">
    <source>
        <dbReference type="SAM" id="MobiDB-lite"/>
    </source>
</evidence>
<dbReference type="EMBL" id="JAEHOD010000007">
    <property type="protein sequence ID" value="KAG2451867.1"/>
    <property type="molecule type" value="Genomic_DNA"/>
</dbReference>
<feature type="region of interest" description="Disordered" evidence="1">
    <location>
        <begin position="63"/>
        <end position="85"/>
    </location>
</feature>
<reference evidence="2" key="1">
    <citation type="journal article" date="2020" name="bioRxiv">
        <title>Comparative genomics of Chlamydomonas.</title>
        <authorList>
            <person name="Craig R.J."/>
            <person name="Hasan A.R."/>
            <person name="Ness R.W."/>
            <person name="Keightley P.D."/>
        </authorList>
    </citation>
    <scope>NUCLEOTIDE SEQUENCE</scope>
    <source>
        <strain evidence="2">CCAP 11/173</strain>
    </source>
</reference>
<organism evidence="2 3">
    <name type="scientific">Chlamydomonas schloesseri</name>
    <dbReference type="NCBI Taxonomy" id="2026947"/>
    <lineage>
        <taxon>Eukaryota</taxon>
        <taxon>Viridiplantae</taxon>
        <taxon>Chlorophyta</taxon>
        <taxon>core chlorophytes</taxon>
        <taxon>Chlorophyceae</taxon>
        <taxon>CS clade</taxon>
        <taxon>Chlamydomonadales</taxon>
        <taxon>Chlamydomonadaceae</taxon>
        <taxon>Chlamydomonas</taxon>
    </lineage>
</organism>
<comment type="caution">
    <text evidence="2">The sequence shown here is derived from an EMBL/GenBank/DDBJ whole genome shotgun (WGS) entry which is preliminary data.</text>
</comment>
<accession>A0A836B9K9</accession>
<proteinExistence type="predicted"/>
<sequence>MTEFGATFRKDLFSKEVAGWLGRATPADRERFERVFESIRSVTETKQSPDAHADFINSTLDKMRRRGSSAATGPSGKRPPLAPGGATVVAQGWSYTATRAAMSRPETQSTLASLADRVAEEQATAAAAAERERANEHRPHSAPNNNNNNGTAAAPSTASAVRDRELSSFDRAAARRRAISFGAPSIASGSADATAGSVTDNNAVAAAVAAYQQQQQRAAQVAMAAGPAGGATGVAGVSPDGSGTTYAESYNLRSMYPEVYDQALRETKADPVPNYTLISEWGDSLKAGVSDAHKLYMCTTYNRTNDEVCKLETTTDQVREQEFFKWMQRQKTYYGDLLARAPGQDLESVLSVADDEQKRDILNALRQLHAVVDPDQIKSHSQAVHCDMRGIQNLDLEAKLKEFTKRKTMGGPHTELAIRKPGAAKPQRPATAELRPNTVDLTFGASAPGPGAGGEPSSSALKPSKPRPATAGAALGNRGTGGANVPAPRRAFATAGQEKKDTFLSKVPLQWSVGATGGPLQSAYTDTFGGRGAGRVRPNSALLRTAPVKYHCPTCPIGAVNPHTAMAPMRSAYPVPESFLGATMAGGTGSIAFPQHAGQTVYRSEYAPRDAAAVTATLAAQAALTEQAGKQLQKSTLPMGPKNGINLVGPVDWCSEMKDEYVPHATNYVTSNADTRVSMRVMFNGPTASVGKVATLVDSTGRLVKY</sequence>
<dbReference type="Proteomes" id="UP000613740">
    <property type="component" value="Unassembled WGS sequence"/>
</dbReference>
<dbReference type="AlphaFoldDB" id="A0A836B9K9"/>
<name>A0A836B9K9_9CHLO</name>